<comment type="similarity">
    <text evidence="5">Belongs to the histidinol dehydrogenase family.</text>
</comment>
<dbReference type="PANTHER" id="PTHR21256:SF2">
    <property type="entry name" value="HISTIDINE BIOSYNTHESIS TRIFUNCTIONAL PROTEIN"/>
    <property type="match status" value="1"/>
</dbReference>
<dbReference type="GO" id="GO:0005737">
    <property type="term" value="C:cytoplasm"/>
    <property type="evidence" value="ECO:0007669"/>
    <property type="project" value="TreeGrafter"/>
</dbReference>
<gene>
    <name evidence="6" type="ORF">COV58_02715</name>
</gene>
<dbReference type="GO" id="GO:0000105">
    <property type="term" value="P:L-histidine biosynthetic process"/>
    <property type="evidence" value="ECO:0007669"/>
    <property type="project" value="TreeGrafter"/>
</dbReference>
<comment type="cofactor">
    <cofactor evidence="1">
        <name>Zn(2+)</name>
        <dbReference type="ChEBI" id="CHEBI:29105"/>
    </cofactor>
</comment>
<dbReference type="PRINTS" id="PR00083">
    <property type="entry name" value="HOLDHDRGNASE"/>
</dbReference>
<feature type="non-terminal residue" evidence="6">
    <location>
        <position position="1"/>
    </location>
</feature>
<evidence type="ECO:0000256" key="1">
    <source>
        <dbReference type="ARBA" id="ARBA00001947"/>
    </source>
</evidence>
<dbReference type="AlphaFoldDB" id="A0A2M6IU16"/>
<evidence type="ECO:0000313" key="7">
    <source>
        <dbReference type="Proteomes" id="UP000231056"/>
    </source>
</evidence>
<dbReference type="GO" id="GO:0051287">
    <property type="term" value="F:NAD binding"/>
    <property type="evidence" value="ECO:0007669"/>
    <property type="project" value="InterPro"/>
</dbReference>
<accession>A0A2M6IU16</accession>
<dbReference type="Proteomes" id="UP000231056">
    <property type="component" value="Unassembled WGS sequence"/>
</dbReference>
<dbReference type="GO" id="GO:0046872">
    <property type="term" value="F:metal ion binding"/>
    <property type="evidence" value="ECO:0007669"/>
    <property type="project" value="UniProtKB-KW"/>
</dbReference>
<dbReference type="Pfam" id="PF00815">
    <property type="entry name" value="Histidinol_dh"/>
    <property type="match status" value="1"/>
</dbReference>
<dbReference type="FunFam" id="3.40.50.1980:FF:000001">
    <property type="entry name" value="Histidinol dehydrogenase"/>
    <property type="match status" value="1"/>
</dbReference>
<dbReference type="PANTHER" id="PTHR21256">
    <property type="entry name" value="HISTIDINOL DEHYDROGENASE HDH"/>
    <property type="match status" value="1"/>
</dbReference>
<evidence type="ECO:0000256" key="2">
    <source>
        <dbReference type="ARBA" id="ARBA00022723"/>
    </source>
</evidence>
<keyword evidence="4" id="KW-0560">Oxidoreductase</keyword>
<evidence type="ECO:0000256" key="4">
    <source>
        <dbReference type="ARBA" id="ARBA00023002"/>
    </source>
</evidence>
<keyword evidence="3" id="KW-0862">Zinc</keyword>
<dbReference type="InterPro" id="IPR016161">
    <property type="entry name" value="Ald_DH/histidinol_DH"/>
</dbReference>
<evidence type="ECO:0000256" key="3">
    <source>
        <dbReference type="ARBA" id="ARBA00022833"/>
    </source>
</evidence>
<keyword evidence="2" id="KW-0479">Metal-binding</keyword>
<dbReference type="InterPro" id="IPR012131">
    <property type="entry name" value="Hstdl_DH"/>
</dbReference>
<evidence type="ECO:0000256" key="5">
    <source>
        <dbReference type="RuleBase" id="RU004175"/>
    </source>
</evidence>
<dbReference type="GO" id="GO:0004399">
    <property type="term" value="F:histidinol dehydrogenase activity"/>
    <property type="evidence" value="ECO:0007669"/>
    <property type="project" value="UniProtKB-ARBA"/>
</dbReference>
<evidence type="ECO:0000313" key="6">
    <source>
        <dbReference type="EMBL" id="PIQ73394.1"/>
    </source>
</evidence>
<reference evidence="6 7" key="1">
    <citation type="submission" date="2017-09" db="EMBL/GenBank/DDBJ databases">
        <title>Depth-based differentiation of microbial function through sediment-hosted aquifers and enrichment of novel symbionts in the deep terrestrial subsurface.</title>
        <authorList>
            <person name="Probst A.J."/>
            <person name="Ladd B."/>
            <person name="Jarett J.K."/>
            <person name="Geller-Mcgrath D.E."/>
            <person name="Sieber C.M."/>
            <person name="Emerson J.B."/>
            <person name="Anantharaman K."/>
            <person name="Thomas B.C."/>
            <person name="Malmstrom R."/>
            <person name="Stieglmeier M."/>
            <person name="Klingl A."/>
            <person name="Woyke T."/>
            <person name="Ryan C.M."/>
            <person name="Banfield J.F."/>
        </authorList>
    </citation>
    <scope>NUCLEOTIDE SEQUENCE [LARGE SCALE GENOMIC DNA]</scope>
    <source>
        <strain evidence="6">CG11_big_fil_rev_8_21_14_0_20_36_8</strain>
    </source>
</reference>
<sequence length="129" mass="13944">SYGLIAMANSMAEAIEFANEYAPEHMELMTKNNNEVLSQITNVGSVFLGDWTSKSSGDYATGANHILPTGGMAKMYAPLGVEAFGRWIEVQKCTKDGLQAIRKSIGVLSDTEGLPAHKVSTEIRFTNSL</sequence>
<name>A0A2M6IU16_9BACT</name>
<dbReference type="EMBL" id="PCVM01000062">
    <property type="protein sequence ID" value="PIQ73394.1"/>
    <property type="molecule type" value="Genomic_DNA"/>
</dbReference>
<protein>
    <submittedName>
        <fullName evidence="6">Histidinol dehydrogenase</fullName>
    </submittedName>
</protein>
<dbReference type="SUPFAM" id="SSF53720">
    <property type="entry name" value="ALDH-like"/>
    <property type="match status" value="1"/>
</dbReference>
<organism evidence="6 7">
    <name type="scientific">Candidatus Roizmanbacteria bacterium CG11_big_fil_rev_8_21_14_0_20_36_8</name>
    <dbReference type="NCBI Taxonomy" id="1974856"/>
    <lineage>
        <taxon>Bacteria</taxon>
        <taxon>Candidatus Roizmaniibacteriota</taxon>
    </lineage>
</organism>
<comment type="caution">
    <text evidence="6">The sequence shown here is derived from an EMBL/GenBank/DDBJ whole genome shotgun (WGS) entry which is preliminary data.</text>
</comment>
<dbReference type="Gene3D" id="1.20.5.1300">
    <property type="match status" value="1"/>
</dbReference>
<dbReference type="Gene3D" id="3.40.50.1980">
    <property type="entry name" value="Nitrogenase molybdenum iron protein domain"/>
    <property type="match status" value="1"/>
</dbReference>
<proteinExistence type="inferred from homology"/>